<sequence>MKFYFKNHAIPDNGERIHENVLSEIMRRSKTAEETSLLADSQAMPPSKSRKRAVVVVKNVGTEVPALWIDNSPITVSVKTQYFRLQRGMSRSVMTHFQPDIRYFFRISHDSDTKNTFQTSTDQVVIPVRRDFHSRRGLLLGKKIGLDNTIYRKNDREEVLESESVENRMGMVQYPSSRPYSTLTGNEHAFASQKQTGSKRTVLGRRNPVRPP</sequence>
<keyword evidence="2" id="KW-1185">Reference proteome</keyword>
<organism evidence="2 3">
    <name type="scientific">Caenorhabditis tropicalis</name>
    <dbReference type="NCBI Taxonomy" id="1561998"/>
    <lineage>
        <taxon>Eukaryota</taxon>
        <taxon>Metazoa</taxon>
        <taxon>Ecdysozoa</taxon>
        <taxon>Nematoda</taxon>
        <taxon>Chromadorea</taxon>
        <taxon>Rhabditida</taxon>
        <taxon>Rhabditina</taxon>
        <taxon>Rhabditomorpha</taxon>
        <taxon>Rhabditoidea</taxon>
        <taxon>Rhabditidae</taxon>
        <taxon>Peloderinae</taxon>
        <taxon>Caenorhabditis</taxon>
    </lineage>
</organism>
<evidence type="ECO:0000256" key="1">
    <source>
        <dbReference type="SAM" id="MobiDB-lite"/>
    </source>
</evidence>
<dbReference type="Proteomes" id="UP000095282">
    <property type="component" value="Unplaced"/>
</dbReference>
<reference evidence="3" key="1">
    <citation type="submission" date="2016-11" db="UniProtKB">
        <authorList>
            <consortium name="WormBaseParasite"/>
        </authorList>
    </citation>
    <scope>IDENTIFICATION</scope>
</reference>
<dbReference type="WBParaSite" id="Csp11.Scaffold629.g8888.t1">
    <property type="protein sequence ID" value="Csp11.Scaffold629.g8888.t1"/>
    <property type="gene ID" value="Csp11.Scaffold629.g8888"/>
</dbReference>
<feature type="compositionally biased region" description="Polar residues" evidence="1">
    <location>
        <begin position="176"/>
        <end position="185"/>
    </location>
</feature>
<feature type="region of interest" description="Disordered" evidence="1">
    <location>
        <begin position="176"/>
        <end position="212"/>
    </location>
</feature>
<accession>A0A1I7UFT5</accession>
<proteinExistence type="predicted"/>
<evidence type="ECO:0000313" key="2">
    <source>
        <dbReference type="Proteomes" id="UP000095282"/>
    </source>
</evidence>
<dbReference type="AlphaFoldDB" id="A0A1I7UFT5"/>
<protein>
    <submittedName>
        <fullName evidence="3">Major sperm protein</fullName>
    </submittedName>
</protein>
<evidence type="ECO:0000313" key="3">
    <source>
        <dbReference type="WBParaSite" id="Csp11.Scaffold629.g8888.t1"/>
    </source>
</evidence>
<name>A0A1I7UFT5_9PELO</name>